<dbReference type="STRING" id="1612624.ADU59_22515"/>
<reference evidence="4 5" key="1">
    <citation type="journal article" date="2016" name="Syst. Appl. Microbiol.">
        <title>Pararhizobium polonicum sp. nov. isolated from tumors on stone fruit rootstocks.</title>
        <authorList>
            <person name="Pulawska J."/>
            <person name="Kuzmanovic N."/>
            <person name="Willems A."/>
            <person name="Pothier J.F."/>
        </authorList>
    </citation>
    <scope>NUCLEOTIDE SEQUENCE [LARGE SCALE GENOMIC DNA]</scope>
    <source>
        <strain evidence="4 5">F5.1</strain>
    </source>
</reference>
<dbReference type="OrthoDB" id="9800065at2"/>
<comment type="caution">
    <text evidence="4">The sequence shown here is derived from an EMBL/GenBank/DDBJ whole genome shotgun (WGS) entry which is preliminary data.</text>
</comment>
<dbReference type="PANTHER" id="PTHR43046">
    <property type="entry name" value="GDP-MANNOSE MANNOSYL HYDROLASE"/>
    <property type="match status" value="1"/>
</dbReference>
<evidence type="ECO:0000259" key="3">
    <source>
        <dbReference type="PROSITE" id="PS51462"/>
    </source>
</evidence>
<dbReference type="Pfam" id="PF00293">
    <property type="entry name" value="NUDIX"/>
    <property type="match status" value="1"/>
</dbReference>
<dbReference type="InterPro" id="IPR000086">
    <property type="entry name" value="NUDIX_hydrolase_dom"/>
</dbReference>
<dbReference type="AlphaFoldDB" id="A0A1C7NW63"/>
<dbReference type="PATRIC" id="fig|1612624.7.peg.2174"/>
<dbReference type="EMBL" id="LGLV01000015">
    <property type="protein sequence ID" value="OBZ93240.1"/>
    <property type="molecule type" value="Genomic_DNA"/>
</dbReference>
<gene>
    <name evidence="4" type="ORF">ADU59_22515</name>
</gene>
<dbReference type="Gene3D" id="3.90.79.10">
    <property type="entry name" value="Nucleoside Triphosphate Pyrophosphohydrolase"/>
    <property type="match status" value="1"/>
</dbReference>
<evidence type="ECO:0000256" key="2">
    <source>
        <dbReference type="ARBA" id="ARBA00022801"/>
    </source>
</evidence>
<comment type="cofactor">
    <cofactor evidence="1">
        <name>Mg(2+)</name>
        <dbReference type="ChEBI" id="CHEBI:18420"/>
    </cofactor>
</comment>
<dbReference type="RefSeq" id="WP_068956748.1">
    <property type="nucleotide sequence ID" value="NZ_LGLV01000015.1"/>
</dbReference>
<evidence type="ECO:0000256" key="1">
    <source>
        <dbReference type="ARBA" id="ARBA00001946"/>
    </source>
</evidence>
<dbReference type="CDD" id="cd04680">
    <property type="entry name" value="NUDIX_Hydrolase"/>
    <property type="match status" value="1"/>
</dbReference>
<evidence type="ECO:0000313" key="4">
    <source>
        <dbReference type="EMBL" id="OBZ93240.1"/>
    </source>
</evidence>
<dbReference type="InterPro" id="IPR015797">
    <property type="entry name" value="NUDIX_hydrolase-like_dom_sf"/>
</dbReference>
<name>A0A1C7NW63_9HYPH</name>
<sequence>MSEKPPEMRSWRARLLTRLMHSYFALARGMTMGVRAACFDAEGRVFLVRHSYVPGWHMPGGGLERGETALQALVKELREEGNLELTDAPELFHVYFNRLTSKRDHVVFYRCRNIRQVSPRTPDFEIVETGFFALDALPPETTAATHRRLAELSGDTPPADFW</sequence>
<keyword evidence="5" id="KW-1185">Reference proteome</keyword>
<evidence type="ECO:0000313" key="5">
    <source>
        <dbReference type="Proteomes" id="UP000093111"/>
    </source>
</evidence>
<keyword evidence="2" id="KW-0378">Hydrolase</keyword>
<dbReference type="PROSITE" id="PS51462">
    <property type="entry name" value="NUDIX"/>
    <property type="match status" value="1"/>
</dbReference>
<dbReference type="Proteomes" id="UP000093111">
    <property type="component" value="Unassembled WGS sequence"/>
</dbReference>
<accession>A0A1C7NW63</accession>
<dbReference type="GO" id="GO:0016787">
    <property type="term" value="F:hydrolase activity"/>
    <property type="evidence" value="ECO:0007669"/>
    <property type="project" value="UniProtKB-KW"/>
</dbReference>
<dbReference type="SUPFAM" id="SSF55811">
    <property type="entry name" value="Nudix"/>
    <property type="match status" value="1"/>
</dbReference>
<dbReference type="PANTHER" id="PTHR43046:SF16">
    <property type="entry name" value="ADP-RIBOSE PYROPHOSPHATASE YJHB-RELATED"/>
    <property type="match status" value="1"/>
</dbReference>
<feature type="domain" description="Nudix hydrolase" evidence="3">
    <location>
        <begin position="29"/>
        <end position="155"/>
    </location>
</feature>
<organism evidence="4 5">
    <name type="scientific">Pararhizobium polonicum</name>
    <dbReference type="NCBI Taxonomy" id="1612624"/>
    <lineage>
        <taxon>Bacteria</taxon>
        <taxon>Pseudomonadati</taxon>
        <taxon>Pseudomonadota</taxon>
        <taxon>Alphaproteobacteria</taxon>
        <taxon>Hyphomicrobiales</taxon>
        <taxon>Rhizobiaceae</taxon>
        <taxon>Rhizobium/Agrobacterium group</taxon>
        <taxon>Pararhizobium</taxon>
    </lineage>
</organism>
<protein>
    <submittedName>
        <fullName evidence="4">DNA mismatch repair protein MutT</fullName>
    </submittedName>
</protein>
<proteinExistence type="predicted"/>